<reference evidence="1" key="1">
    <citation type="journal article" date="2014" name="Front. Microbiol.">
        <title>High frequency of phylogenetically diverse reductive dehalogenase-homologous genes in deep subseafloor sedimentary metagenomes.</title>
        <authorList>
            <person name="Kawai M."/>
            <person name="Futagami T."/>
            <person name="Toyoda A."/>
            <person name="Takaki Y."/>
            <person name="Nishi S."/>
            <person name="Hori S."/>
            <person name="Arai W."/>
            <person name="Tsubouchi T."/>
            <person name="Morono Y."/>
            <person name="Uchiyama I."/>
            <person name="Ito T."/>
            <person name="Fujiyama A."/>
            <person name="Inagaki F."/>
            <person name="Takami H."/>
        </authorList>
    </citation>
    <scope>NUCLEOTIDE SEQUENCE</scope>
    <source>
        <strain evidence="1">Expedition CK06-06</strain>
    </source>
</reference>
<protein>
    <submittedName>
        <fullName evidence="1">Uncharacterized protein</fullName>
    </submittedName>
</protein>
<dbReference type="AlphaFoldDB" id="X1TSS8"/>
<proteinExistence type="predicted"/>
<comment type="caution">
    <text evidence="1">The sequence shown here is derived from an EMBL/GenBank/DDBJ whole genome shotgun (WGS) entry which is preliminary data.</text>
</comment>
<dbReference type="EMBL" id="BARW01019036">
    <property type="protein sequence ID" value="GAI90605.1"/>
    <property type="molecule type" value="Genomic_DNA"/>
</dbReference>
<name>X1TSS8_9ZZZZ</name>
<sequence>MAVEDPKIPCWWEKGTWPATVASEIDSAHFEDIRKRMFLLDWPNAGYVDILTTYGKEIPTDPITYMPFDHINWAGSWDAYAAPSVAHPGDLIILFKGEDGVEDLYVNWWGMSESVLDRYPPLGSDGNLDSARWRLAPNPNRYHHYDHNAGRPKIGADGRYIVIFHPADTEHNFLAIGSCIFP</sequence>
<accession>X1TSS8</accession>
<evidence type="ECO:0000313" key="1">
    <source>
        <dbReference type="EMBL" id="GAI90605.1"/>
    </source>
</evidence>
<gene>
    <name evidence="1" type="ORF">S12H4_32452</name>
</gene>
<organism evidence="1">
    <name type="scientific">marine sediment metagenome</name>
    <dbReference type="NCBI Taxonomy" id="412755"/>
    <lineage>
        <taxon>unclassified sequences</taxon>
        <taxon>metagenomes</taxon>
        <taxon>ecological metagenomes</taxon>
    </lineage>
</organism>